<proteinExistence type="inferred from homology"/>
<evidence type="ECO:0000256" key="1">
    <source>
        <dbReference type="ARBA" id="ARBA00004123"/>
    </source>
</evidence>
<feature type="region of interest" description="Disordered" evidence="7">
    <location>
        <begin position="1038"/>
        <end position="1066"/>
    </location>
</feature>
<organism evidence="9">
    <name type="scientific">Timema californicum</name>
    <name type="common">California timema</name>
    <name type="synonym">Walking stick</name>
    <dbReference type="NCBI Taxonomy" id="61474"/>
    <lineage>
        <taxon>Eukaryota</taxon>
        <taxon>Metazoa</taxon>
        <taxon>Ecdysozoa</taxon>
        <taxon>Arthropoda</taxon>
        <taxon>Hexapoda</taxon>
        <taxon>Insecta</taxon>
        <taxon>Pterygota</taxon>
        <taxon>Neoptera</taxon>
        <taxon>Polyneoptera</taxon>
        <taxon>Phasmatodea</taxon>
        <taxon>Timematodea</taxon>
        <taxon>Timematoidea</taxon>
        <taxon>Timematidae</taxon>
        <taxon>Timema</taxon>
    </lineage>
</organism>
<keyword evidence="5" id="KW-0804">Transcription</keyword>
<evidence type="ECO:0000313" key="9">
    <source>
        <dbReference type="EMBL" id="CAD7567598.1"/>
    </source>
</evidence>
<feature type="compositionally biased region" description="Polar residues" evidence="7">
    <location>
        <begin position="632"/>
        <end position="642"/>
    </location>
</feature>
<feature type="region of interest" description="Disordered" evidence="7">
    <location>
        <begin position="697"/>
        <end position="791"/>
    </location>
</feature>
<feature type="compositionally biased region" description="Polar residues" evidence="7">
    <location>
        <begin position="238"/>
        <end position="250"/>
    </location>
</feature>
<feature type="compositionally biased region" description="Polar residues" evidence="7">
    <location>
        <begin position="697"/>
        <end position="715"/>
    </location>
</feature>
<evidence type="ECO:0000256" key="6">
    <source>
        <dbReference type="ARBA" id="ARBA00023242"/>
    </source>
</evidence>
<dbReference type="AlphaFoldDB" id="A0A7R9IV86"/>
<comment type="similarity">
    <text evidence="2">Belongs to the SAP130 family.</text>
</comment>
<dbReference type="GO" id="GO:0000122">
    <property type="term" value="P:negative regulation of transcription by RNA polymerase II"/>
    <property type="evidence" value="ECO:0007669"/>
    <property type="project" value="TreeGrafter"/>
</dbReference>
<dbReference type="EMBL" id="OE179127">
    <property type="protein sequence ID" value="CAD7567598.1"/>
    <property type="molecule type" value="Genomic_DNA"/>
</dbReference>
<feature type="compositionally biased region" description="Low complexity" evidence="7">
    <location>
        <begin position="770"/>
        <end position="782"/>
    </location>
</feature>
<feature type="region of interest" description="Disordered" evidence="7">
    <location>
        <begin position="225"/>
        <end position="250"/>
    </location>
</feature>
<dbReference type="PANTHER" id="PTHR13497:SF3">
    <property type="entry name" value="HISTONE DEACETYLASE COMPLEX SUBUNIT SAP130"/>
    <property type="match status" value="1"/>
</dbReference>
<dbReference type="PANTHER" id="PTHR13497">
    <property type="entry name" value="HISTONE DEACETYLASE COMPLEX SUBUNIT SAP130"/>
    <property type="match status" value="1"/>
</dbReference>
<sequence>MSSIPVEGKDSIQERHPMDLAAKTNLMKPMEPTRQNMAVQQIGQLRGGRATGTSIQSISMTSTNSASQTGISTFSQTMLKQVNVSRSSLVQSASTSSASLPSRSPLVSVAHTTHVPRGAAAVANIAAPRSAVATPIVRPTGPLQTTGVSAPPLSASFASSLRGLGPATLMPRAASPASTASVAPWLGTSVPQVVSTTAISATGAMLTSLRTQNITSMSAYAHGRPAVPTVPSRPPTPLASQIQSESPRPQLIHSTTQKSIVGQTSTQSSAMRQLHITEKYFKPSVSLGAVTIAQVLPTRTQTAITYSSGSPFPASPATLIATTPTRLAAVSSGQRLVQTTPARLTMSPASTAMLSTPARLAVAAQGSTQSTIITGPARLTVSTPLPGTVLAGSARVAMTGQGTVTRLTVPSSSPIRPTVPNLQTTHTRLCSPQSGLLSTPARLTVSSTNQPPLQATTVLATQARLTVAPGASTPAGVVSLHPVVVSNTSQPLKSVTPVSRALPIQQNMGAKVITQPAHGSIQITQVPLSSGKGAHSIHPVTPLQHNQGTRTVSYPSTTTVASSNMPGIRPITVAHPQSIPVAKVFTTAMGVSRSGVDLNTTGLPEVALPVHTIQTQPQPPPPSQQQQTMPQATSVNQTTASSVPTYTMPTTFYYEAPSGGYQVTRPYNPGSSYAVHTTTSQPLRPTNTVHSALVTTESSVLSQNNQQTPTVSKLNASPRPSILRKRDNEGSPMKAQKNLTPMLAALSSSPVSPPSPRRPDSRGNGGNSSGGSTTISATSSPGLNEAGEDSLPAIVKNEIVDEIEKPPMEMSPRKKPRKQQLQPGLPSTPGHQGPGQFLGRYLKSPKGGMIQIRSDTQTGNELPEPKFSDEEMEFLPEEKVREVKEVAATALREEPEEKVFVPKRPHISLINSYRHPWKSKHNHFIRYSDVKPKDERRPTITDLGNQKNVLQKLNGWKIFHLSTQMEDLADVETQAIEKLSAILKVMERKTGKELEKDVNRSNELIKRLGIVEAMTWTLNVRETRNSGGHDMDIECKRDQESGGHDMDIECKRDQESGGHGNKVCEEHGNMQRSKIIKDQMKEAESQVMKIFDHKGHATDIVNKCANKRSLKKREKL</sequence>
<feature type="region of interest" description="Disordered" evidence="7">
    <location>
        <begin position="614"/>
        <end position="642"/>
    </location>
</feature>
<comment type="subcellular location">
    <subcellularLocation>
        <location evidence="1">Nucleus</location>
    </subcellularLocation>
</comment>
<evidence type="ECO:0000256" key="2">
    <source>
        <dbReference type="ARBA" id="ARBA00007859"/>
    </source>
</evidence>
<gene>
    <name evidence="9" type="ORF">TCMB3V08_LOCUS382</name>
</gene>
<accession>A0A7R9IV86</accession>
<evidence type="ECO:0000256" key="4">
    <source>
        <dbReference type="ARBA" id="ARBA00023015"/>
    </source>
</evidence>
<name>A0A7R9IV86_TIMCA</name>
<keyword evidence="3" id="KW-0678">Repressor</keyword>
<evidence type="ECO:0000256" key="5">
    <source>
        <dbReference type="ARBA" id="ARBA00023163"/>
    </source>
</evidence>
<dbReference type="InterPro" id="IPR024137">
    <property type="entry name" value="His_deAcase_cplx_SAP130"/>
</dbReference>
<feature type="region of interest" description="Disordered" evidence="7">
    <location>
        <begin position="803"/>
        <end position="842"/>
    </location>
</feature>
<reference evidence="9" key="1">
    <citation type="submission" date="2020-11" db="EMBL/GenBank/DDBJ databases">
        <authorList>
            <person name="Tran Van P."/>
        </authorList>
    </citation>
    <scope>NUCLEOTIDE SEQUENCE</scope>
</reference>
<protein>
    <submittedName>
        <fullName evidence="9">(California timema) hypothetical protein</fullName>
    </submittedName>
</protein>
<feature type="domain" description="Histone deacetylase complex subunit SAP130 C-terminal" evidence="8">
    <location>
        <begin position="892"/>
        <end position="1006"/>
    </location>
</feature>
<dbReference type="GO" id="GO:0070822">
    <property type="term" value="C:Sin3-type complex"/>
    <property type="evidence" value="ECO:0007669"/>
    <property type="project" value="TreeGrafter"/>
</dbReference>
<keyword evidence="6" id="KW-0539">Nucleus</keyword>
<evidence type="ECO:0000256" key="3">
    <source>
        <dbReference type="ARBA" id="ARBA00022491"/>
    </source>
</evidence>
<evidence type="ECO:0000259" key="8">
    <source>
        <dbReference type="Pfam" id="PF16014"/>
    </source>
</evidence>
<keyword evidence="4" id="KW-0805">Transcription regulation</keyword>
<dbReference type="Pfam" id="PF16014">
    <property type="entry name" value="SAP130_C"/>
    <property type="match status" value="1"/>
</dbReference>
<dbReference type="InterPro" id="IPR031963">
    <property type="entry name" value="SAP130_C"/>
</dbReference>
<evidence type="ECO:0000256" key="7">
    <source>
        <dbReference type="SAM" id="MobiDB-lite"/>
    </source>
</evidence>